<proteinExistence type="predicted"/>
<reference evidence="2" key="3">
    <citation type="submission" date="2023-07" db="EMBL/GenBank/DDBJ databases">
        <title>An improved reference 1 genome and first organelle genomes of Quercus suber.</title>
        <authorList>
            <consortium name="Genosuber Consortium"/>
            <person name="Usie A."/>
            <person name="Serra O."/>
            <person name="Barros P."/>
        </authorList>
    </citation>
    <scope>NUCLEOTIDE SEQUENCE</scope>
    <source>
        <strain evidence="2">HL8</strain>
        <tissue evidence="2">Leaves</tissue>
    </source>
</reference>
<organism evidence="2">
    <name type="scientific">Quercus suber</name>
    <name type="common">Cork oak</name>
    <dbReference type="NCBI Taxonomy" id="58331"/>
    <lineage>
        <taxon>Eukaryota</taxon>
        <taxon>Viridiplantae</taxon>
        <taxon>Streptophyta</taxon>
        <taxon>Embryophyta</taxon>
        <taxon>Tracheophyta</taxon>
        <taxon>Spermatophyta</taxon>
        <taxon>Magnoliopsida</taxon>
        <taxon>eudicotyledons</taxon>
        <taxon>Gunneridae</taxon>
        <taxon>Pentapetalae</taxon>
        <taxon>rosids</taxon>
        <taxon>fabids</taxon>
        <taxon>Fagales</taxon>
        <taxon>Fagaceae</taxon>
        <taxon>Quercus</taxon>
    </lineage>
</organism>
<reference evidence="2" key="2">
    <citation type="journal article" date="2018" name="Sci. Data">
        <title>The draft genome sequence of cork oak.</title>
        <authorList>
            <person name="Ramos A.M."/>
            <person name="Usie A."/>
            <person name="Barbosa P."/>
            <person name="Barros P.M."/>
            <person name="Capote T."/>
            <person name="Chaves I."/>
            <person name="Simoes F."/>
            <person name="Abreu I."/>
            <person name="Carrasquinho I."/>
            <person name="Faro C."/>
            <person name="Guimaraes J.B."/>
            <person name="Mendonca D."/>
            <person name="Nobrega F."/>
            <person name="Rodrigues L."/>
            <person name="Saibo N.J.M."/>
            <person name="Varela M.C."/>
            <person name="Egas C."/>
            <person name="Matos J."/>
            <person name="Miguel C.M."/>
            <person name="Oliveira M.M."/>
            <person name="Ricardo C.P."/>
            <person name="Goncalves S."/>
        </authorList>
    </citation>
    <scope>NUCLEOTIDE SEQUENCE [LARGE SCALE GENOMIC DNA]</scope>
    <source>
        <strain evidence="2">HL8</strain>
    </source>
</reference>
<accession>A0AAW0M1S4</accession>
<reference evidence="2" key="1">
    <citation type="submission" date="2017-12" db="EMBL/GenBank/DDBJ databases">
        <authorList>
            <person name="Barbosa P."/>
            <person name="Usie A."/>
            <person name="Ramos A.M."/>
        </authorList>
    </citation>
    <scope>NUCLEOTIDE SEQUENCE</scope>
    <source>
        <strain evidence="2">HL8</strain>
        <tissue evidence="2">Leaves</tissue>
    </source>
</reference>
<name>A0AAW0M1S4_QUESU</name>
<feature type="region of interest" description="Disordered" evidence="1">
    <location>
        <begin position="55"/>
        <end position="75"/>
    </location>
</feature>
<gene>
    <name evidence="2" type="ORF">CFP56_019198</name>
</gene>
<evidence type="ECO:0000256" key="1">
    <source>
        <dbReference type="SAM" id="MobiDB-lite"/>
    </source>
</evidence>
<evidence type="ECO:0008006" key="3">
    <source>
        <dbReference type="Google" id="ProtNLM"/>
    </source>
</evidence>
<comment type="caution">
    <text evidence="2">The sequence shown here is derived from an EMBL/GenBank/DDBJ whole genome shotgun (WGS) entry which is preliminary data.</text>
</comment>
<protein>
    <recommendedName>
        <fullName evidence="3">Myb/SANT-like domain-containing protein</fullName>
    </recommendedName>
</protein>
<evidence type="ECO:0000313" key="2">
    <source>
        <dbReference type="EMBL" id="KAK7857243.1"/>
    </source>
</evidence>
<sequence length="75" mass="9133">MAHESQNAKDKLWPSHIEKIFLDIMVDEQQKGNIEHGSNLAINYECLNEQTRKRFRPKQVIQKHNRLRQRHRKWS</sequence>
<dbReference type="AlphaFoldDB" id="A0AAW0M1S4"/>
<dbReference type="EMBL" id="PKMF04000029">
    <property type="protein sequence ID" value="KAK7857243.1"/>
    <property type="molecule type" value="Genomic_DNA"/>
</dbReference>